<dbReference type="EnsemblPlants" id="AVESA.00010b.r2.UnG1460010.1">
    <property type="protein sequence ID" value="AVESA.00010b.r2.UnG1460010.1.CDS"/>
    <property type="gene ID" value="AVESA.00010b.r2.UnG1460010"/>
</dbReference>
<sequence length="427" mass="46726">MDAPVSSHPAVDASLRRLGVERLSIGDVQRLDWEILEAKIRRWIRAARAAVRGVFASERRLSFHIFHDLPISNVTVAAAAAAAAAVAAASATHDTPFVEAVKGAALQLFGFAEAISIGRRSPEKLFKIIDLHDALSDLLPDVSDIFAASKAAESIYVQAVEIRSRLADAVRGILSEFENAVLRDPPKTAVPGGTVHPLTRYVMNYSSLISDYKATLTELIVSRPSASARLAAEGNELGPSLADLDLPELENQSPLAAHIIWIIVVLEHNLEGKASLYKDTALSHLFSMNNVHYIVHKIVTSDDGVEQPVNGVLQGVTFRGRLRGSSSRILVLECRWKIVPYIIKTSVENTPRLQSLVFTIMARPSTITTETRVFRSSYTLPCFARSALQNLLLPKCTQHVLSSSLLPVTTYRCTTACVYESLKIHMC</sequence>
<keyword evidence="2" id="KW-1185">Reference proteome</keyword>
<evidence type="ECO:0000313" key="2">
    <source>
        <dbReference type="Proteomes" id="UP001732700"/>
    </source>
</evidence>
<evidence type="ECO:0000313" key="1">
    <source>
        <dbReference type="EnsemblPlants" id="AVESA.00010b.r2.UnG1460010.1.CDS"/>
    </source>
</evidence>
<name>A0ACD6AQ47_AVESA</name>
<proteinExistence type="predicted"/>
<protein>
    <submittedName>
        <fullName evidence="1">Uncharacterized protein</fullName>
    </submittedName>
</protein>
<reference evidence="1" key="1">
    <citation type="submission" date="2025-09" db="UniProtKB">
        <authorList>
            <consortium name="EnsemblPlants"/>
        </authorList>
    </citation>
    <scope>IDENTIFICATION</scope>
</reference>
<organism evidence="1 2">
    <name type="scientific">Avena sativa</name>
    <name type="common">Oat</name>
    <dbReference type="NCBI Taxonomy" id="4498"/>
    <lineage>
        <taxon>Eukaryota</taxon>
        <taxon>Viridiplantae</taxon>
        <taxon>Streptophyta</taxon>
        <taxon>Embryophyta</taxon>
        <taxon>Tracheophyta</taxon>
        <taxon>Spermatophyta</taxon>
        <taxon>Magnoliopsida</taxon>
        <taxon>Liliopsida</taxon>
        <taxon>Poales</taxon>
        <taxon>Poaceae</taxon>
        <taxon>BOP clade</taxon>
        <taxon>Pooideae</taxon>
        <taxon>Poodae</taxon>
        <taxon>Poeae</taxon>
        <taxon>Poeae Chloroplast Group 1 (Aveneae type)</taxon>
        <taxon>Aveninae</taxon>
        <taxon>Avena</taxon>
    </lineage>
</organism>
<accession>A0ACD6AQ47</accession>
<dbReference type="Proteomes" id="UP001732700">
    <property type="component" value="Unassembled WGS sequence"/>
</dbReference>